<dbReference type="EMBL" id="CACRXK020002618">
    <property type="protein sequence ID" value="CAB3995196.1"/>
    <property type="molecule type" value="Genomic_DNA"/>
</dbReference>
<dbReference type="AlphaFoldDB" id="A0A6S7GYF9"/>
<keyword evidence="2" id="KW-1185">Reference proteome</keyword>
<evidence type="ECO:0000313" key="1">
    <source>
        <dbReference type="EMBL" id="CAB3995196.1"/>
    </source>
</evidence>
<organism evidence="1 2">
    <name type="scientific">Paramuricea clavata</name>
    <name type="common">Red gorgonian</name>
    <name type="synonym">Violescent sea-whip</name>
    <dbReference type="NCBI Taxonomy" id="317549"/>
    <lineage>
        <taxon>Eukaryota</taxon>
        <taxon>Metazoa</taxon>
        <taxon>Cnidaria</taxon>
        <taxon>Anthozoa</taxon>
        <taxon>Octocorallia</taxon>
        <taxon>Malacalcyonacea</taxon>
        <taxon>Plexauridae</taxon>
        <taxon>Paramuricea</taxon>
    </lineage>
</organism>
<dbReference type="Proteomes" id="UP001152795">
    <property type="component" value="Unassembled WGS sequence"/>
</dbReference>
<comment type="caution">
    <text evidence="1">The sequence shown here is derived from an EMBL/GenBank/DDBJ whole genome shotgun (WGS) entry which is preliminary data.</text>
</comment>
<proteinExistence type="predicted"/>
<reference evidence="1" key="1">
    <citation type="submission" date="2020-04" db="EMBL/GenBank/DDBJ databases">
        <authorList>
            <person name="Alioto T."/>
            <person name="Alioto T."/>
            <person name="Gomez Garrido J."/>
        </authorList>
    </citation>
    <scope>NUCLEOTIDE SEQUENCE</scope>
    <source>
        <strain evidence="1">A484AB</strain>
    </source>
</reference>
<evidence type="ECO:0000313" key="2">
    <source>
        <dbReference type="Proteomes" id="UP001152795"/>
    </source>
</evidence>
<gene>
    <name evidence="1" type="ORF">PACLA_8A056262</name>
</gene>
<name>A0A6S7GYF9_PARCT</name>
<accession>A0A6S7GYF9</accession>
<protein>
    <submittedName>
        <fullName evidence="1">Uncharacterized protein</fullName>
    </submittedName>
</protein>
<sequence length="157" mass="18060">MEEENLNFSFGEGEDRTDRLLKKGQVTAERLAQMFKLEIAEIHIVDEFSGAIEWPNRDGCFDLADFGHESYMKVQLLRGLQSLSYQNLASPSDDKYSDHSCDDFGDVVMEQAKWEEVVVSWMCGKSFELEDNDSGLGLPKEKEEWQIVDLEKILLKQ</sequence>